<comment type="caution">
    <text evidence="1">The sequence shown here is derived from an EMBL/GenBank/DDBJ whole genome shotgun (WGS) entry which is preliminary data.</text>
</comment>
<accession>A0AAV4UXE1</accession>
<sequence length="90" mass="9924">MWHGLAEASCSAANAHFESWPAMAQTTAQAMGWFYLLFHPPVFLHPDNRQNVIHKRTTITATSEERDSGTGEVSETVPLAVIVFLLSAII</sequence>
<reference evidence="1 2" key="1">
    <citation type="submission" date="2021-06" db="EMBL/GenBank/DDBJ databases">
        <title>Caerostris darwini draft genome.</title>
        <authorList>
            <person name="Kono N."/>
            <person name="Arakawa K."/>
        </authorList>
    </citation>
    <scope>NUCLEOTIDE SEQUENCE [LARGE SCALE GENOMIC DNA]</scope>
</reference>
<proteinExistence type="predicted"/>
<evidence type="ECO:0000313" key="2">
    <source>
        <dbReference type="Proteomes" id="UP001054837"/>
    </source>
</evidence>
<organism evidence="1 2">
    <name type="scientific">Caerostris darwini</name>
    <dbReference type="NCBI Taxonomy" id="1538125"/>
    <lineage>
        <taxon>Eukaryota</taxon>
        <taxon>Metazoa</taxon>
        <taxon>Ecdysozoa</taxon>
        <taxon>Arthropoda</taxon>
        <taxon>Chelicerata</taxon>
        <taxon>Arachnida</taxon>
        <taxon>Araneae</taxon>
        <taxon>Araneomorphae</taxon>
        <taxon>Entelegynae</taxon>
        <taxon>Araneoidea</taxon>
        <taxon>Araneidae</taxon>
        <taxon>Caerostris</taxon>
    </lineage>
</organism>
<protein>
    <submittedName>
        <fullName evidence="1">Uncharacterized protein</fullName>
    </submittedName>
</protein>
<name>A0AAV4UXE1_9ARAC</name>
<gene>
    <name evidence="1" type="ORF">CDAR_463311</name>
</gene>
<keyword evidence="2" id="KW-1185">Reference proteome</keyword>
<evidence type="ECO:0000313" key="1">
    <source>
        <dbReference type="EMBL" id="GIY62104.1"/>
    </source>
</evidence>
<dbReference type="AlphaFoldDB" id="A0AAV4UXE1"/>
<dbReference type="EMBL" id="BPLQ01012038">
    <property type="protein sequence ID" value="GIY62104.1"/>
    <property type="molecule type" value="Genomic_DNA"/>
</dbReference>
<dbReference type="Proteomes" id="UP001054837">
    <property type="component" value="Unassembled WGS sequence"/>
</dbReference>